<sequence length="297" mass="32448">MADESTSDSETFAGALRRALDHRGLTLTAVHALLADHGNPISIATLSYWRSGQRRPEAAASLSAVDDLEQILGLDPGSLSSLVNPTARLGVQPEPLVPFEERARRETEETFAALAAAAQADIREISTHMTAYTHRDGSVDRTEFVSVVQVVRGVVTELPLIDVAPEETDAMSRILDVVGGRLVREYRHPGRLVSGIVIELDEPATAGSTFTLQFTEQLPRDYPNRRSAWHATARPTKETLIRVVFPEGADPDWCEEYVESDTGDEVWAQRAVVHGRIAHAMRHGFGPGVLGIRWGGS</sequence>
<organism evidence="1 2">
    <name type="scientific">Microbacterium azadirachtae</name>
    <dbReference type="NCBI Taxonomy" id="582680"/>
    <lineage>
        <taxon>Bacteria</taxon>
        <taxon>Bacillati</taxon>
        <taxon>Actinomycetota</taxon>
        <taxon>Actinomycetes</taxon>
        <taxon>Micrococcales</taxon>
        <taxon>Microbacteriaceae</taxon>
        <taxon>Microbacterium</taxon>
    </lineage>
</organism>
<dbReference type="RefSeq" id="WP_052674452.1">
    <property type="nucleotide sequence ID" value="NZ_JYIT01000083.1"/>
</dbReference>
<name>A0A0F0KGA3_9MICO</name>
<reference evidence="1 2" key="1">
    <citation type="submission" date="2015-02" db="EMBL/GenBank/DDBJ databases">
        <title>Draft genome sequences of ten Microbacterium spp. with emphasis on heavy metal contaminated environments.</title>
        <authorList>
            <person name="Corretto E."/>
        </authorList>
    </citation>
    <scope>NUCLEOTIDE SEQUENCE [LARGE SCALE GENOMIC DNA]</scope>
    <source>
        <strain evidence="1 2">DSM 23848</strain>
    </source>
</reference>
<dbReference type="AlphaFoldDB" id="A0A0F0KGA3"/>
<dbReference type="CDD" id="cd00093">
    <property type="entry name" value="HTH_XRE"/>
    <property type="match status" value="1"/>
</dbReference>
<dbReference type="OrthoDB" id="3690688at2"/>
<keyword evidence="2" id="KW-1185">Reference proteome</keyword>
<dbReference type="Proteomes" id="UP000033448">
    <property type="component" value="Unassembled WGS sequence"/>
</dbReference>
<comment type="caution">
    <text evidence="1">The sequence shown here is derived from an EMBL/GenBank/DDBJ whole genome shotgun (WGS) entry which is preliminary data.</text>
</comment>
<proteinExistence type="predicted"/>
<dbReference type="PATRIC" id="fig|582680.7.peg.3030"/>
<gene>
    <name evidence="1" type="ORF">RL72_02973</name>
</gene>
<evidence type="ECO:0000313" key="1">
    <source>
        <dbReference type="EMBL" id="KJL19927.1"/>
    </source>
</evidence>
<evidence type="ECO:0000313" key="2">
    <source>
        <dbReference type="Proteomes" id="UP000033448"/>
    </source>
</evidence>
<dbReference type="InterPro" id="IPR001387">
    <property type="entry name" value="Cro/C1-type_HTH"/>
</dbReference>
<protein>
    <submittedName>
        <fullName evidence="1">Uncharacterized protein</fullName>
    </submittedName>
</protein>
<dbReference type="EMBL" id="JYIT01000083">
    <property type="protein sequence ID" value="KJL19927.1"/>
    <property type="molecule type" value="Genomic_DNA"/>
</dbReference>
<accession>A0A0F0KGA3</accession>